<evidence type="ECO:0000313" key="7">
    <source>
        <dbReference type="Proteomes" id="UP000297348"/>
    </source>
</evidence>
<dbReference type="InterPro" id="IPR000847">
    <property type="entry name" value="LysR_HTH_N"/>
</dbReference>
<dbReference type="SUPFAM" id="SSF46785">
    <property type="entry name" value="Winged helix' DNA-binding domain"/>
    <property type="match status" value="1"/>
</dbReference>
<dbReference type="PROSITE" id="PS50931">
    <property type="entry name" value="HTH_LYSR"/>
    <property type="match status" value="1"/>
</dbReference>
<keyword evidence="7" id="KW-1185">Reference proteome</keyword>
<keyword evidence="4" id="KW-0804">Transcription</keyword>
<dbReference type="RefSeq" id="WP_135367038.1">
    <property type="nucleotide sequence ID" value="NZ_RKLX01000001.1"/>
</dbReference>
<dbReference type="InterPro" id="IPR005119">
    <property type="entry name" value="LysR_subst-bd"/>
</dbReference>
<dbReference type="GO" id="GO:0003700">
    <property type="term" value="F:DNA-binding transcription factor activity"/>
    <property type="evidence" value="ECO:0007669"/>
    <property type="project" value="InterPro"/>
</dbReference>
<keyword evidence="3" id="KW-0238">DNA-binding</keyword>
<proteinExistence type="inferred from homology"/>
<dbReference type="AlphaFoldDB" id="A0A4Z0JD55"/>
<dbReference type="Pfam" id="PF03466">
    <property type="entry name" value="LysR_substrate"/>
    <property type="match status" value="1"/>
</dbReference>
<dbReference type="CDD" id="cd05466">
    <property type="entry name" value="PBP2_LTTR_substrate"/>
    <property type="match status" value="1"/>
</dbReference>
<reference evidence="6 7" key="1">
    <citation type="submission" date="2018-10" db="EMBL/GenBank/DDBJ databases">
        <title>Lactobacillus sp. R7 and Lactobacillus sp. R19 isolated from fermented mustard green product of Taiwan.</title>
        <authorList>
            <person name="Lin S.-T."/>
        </authorList>
    </citation>
    <scope>NUCLEOTIDE SEQUENCE [LARGE SCALE GENOMIC DNA]</scope>
    <source>
        <strain evidence="6 7">BCRC 81129</strain>
    </source>
</reference>
<dbReference type="Proteomes" id="UP000297348">
    <property type="component" value="Unassembled WGS sequence"/>
</dbReference>
<organism evidence="6 7">
    <name type="scientific">Levilactobacillus suantsaiihabitans</name>
    <dbReference type="NCBI Taxonomy" id="2487722"/>
    <lineage>
        <taxon>Bacteria</taxon>
        <taxon>Bacillati</taxon>
        <taxon>Bacillota</taxon>
        <taxon>Bacilli</taxon>
        <taxon>Lactobacillales</taxon>
        <taxon>Lactobacillaceae</taxon>
        <taxon>Levilactobacillus</taxon>
    </lineage>
</organism>
<dbReference type="PRINTS" id="PR00039">
    <property type="entry name" value="HTHLYSR"/>
</dbReference>
<comment type="similarity">
    <text evidence="1">Belongs to the LysR transcriptional regulatory family.</text>
</comment>
<dbReference type="SUPFAM" id="SSF53850">
    <property type="entry name" value="Periplasmic binding protein-like II"/>
    <property type="match status" value="1"/>
</dbReference>
<dbReference type="InterPro" id="IPR036390">
    <property type="entry name" value="WH_DNA-bd_sf"/>
</dbReference>
<evidence type="ECO:0000313" key="6">
    <source>
        <dbReference type="EMBL" id="TGD20470.1"/>
    </source>
</evidence>
<evidence type="ECO:0000256" key="3">
    <source>
        <dbReference type="ARBA" id="ARBA00023125"/>
    </source>
</evidence>
<dbReference type="InterPro" id="IPR050950">
    <property type="entry name" value="HTH-type_LysR_regulators"/>
</dbReference>
<keyword evidence="2" id="KW-0805">Transcription regulation</keyword>
<dbReference type="GO" id="GO:0003677">
    <property type="term" value="F:DNA binding"/>
    <property type="evidence" value="ECO:0007669"/>
    <property type="project" value="UniProtKB-KW"/>
</dbReference>
<evidence type="ECO:0000256" key="1">
    <source>
        <dbReference type="ARBA" id="ARBA00009437"/>
    </source>
</evidence>
<dbReference type="OrthoDB" id="9803735at2"/>
<evidence type="ECO:0000259" key="5">
    <source>
        <dbReference type="PROSITE" id="PS50931"/>
    </source>
</evidence>
<sequence length="288" mass="32016">MDLRVLNYFLMTAKEGNVTRAAALLHVTQPTLSRQLKGVEQEMGVALFDRSGHSFTLTPAGQLFRQRAQDMVNLMTRTQADLQASEVLTGTVAIGCSELQSMAEVADLMDTFQQCHPQVKFALHSGNTDDIKAGIDRGVIDVGLLIEPIAMDRYDFVRMASKETWGILAHETSKFADYEAIHPGDLVGTPVITVLDKLGHDELTNWSGKYAAEMGNLAQYNLLYNAAMLAQHNHGVVVCLKLNQHFDHLKFIPLVPKLELRSALVWRAQQVHSRAATAFVEFLREKKG</sequence>
<dbReference type="EMBL" id="RKLX01000001">
    <property type="protein sequence ID" value="TGD20470.1"/>
    <property type="molecule type" value="Genomic_DNA"/>
</dbReference>
<feature type="domain" description="HTH lysR-type" evidence="5">
    <location>
        <begin position="1"/>
        <end position="58"/>
    </location>
</feature>
<evidence type="ECO:0000256" key="4">
    <source>
        <dbReference type="ARBA" id="ARBA00023163"/>
    </source>
</evidence>
<dbReference type="Pfam" id="PF00126">
    <property type="entry name" value="HTH_1"/>
    <property type="match status" value="1"/>
</dbReference>
<dbReference type="InterPro" id="IPR036388">
    <property type="entry name" value="WH-like_DNA-bd_sf"/>
</dbReference>
<dbReference type="Gene3D" id="3.40.190.290">
    <property type="match status" value="1"/>
</dbReference>
<dbReference type="GO" id="GO:0005829">
    <property type="term" value="C:cytosol"/>
    <property type="evidence" value="ECO:0007669"/>
    <property type="project" value="TreeGrafter"/>
</dbReference>
<evidence type="ECO:0000256" key="2">
    <source>
        <dbReference type="ARBA" id="ARBA00023015"/>
    </source>
</evidence>
<gene>
    <name evidence="6" type="ORF">EGT51_01595</name>
</gene>
<protein>
    <submittedName>
        <fullName evidence="6">LysR family transcriptional regulator</fullName>
    </submittedName>
</protein>
<dbReference type="PANTHER" id="PTHR30419:SF8">
    <property type="entry name" value="NITROGEN ASSIMILATION TRANSCRIPTIONAL ACTIVATOR-RELATED"/>
    <property type="match status" value="1"/>
</dbReference>
<dbReference type="PANTHER" id="PTHR30419">
    <property type="entry name" value="HTH-TYPE TRANSCRIPTIONAL REGULATOR YBHD"/>
    <property type="match status" value="1"/>
</dbReference>
<dbReference type="FunFam" id="1.10.10.10:FF:000001">
    <property type="entry name" value="LysR family transcriptional regulator"/>
    <property type="match status" value="1"/>
</dbReference>
<dbReference type="Gene3D" id="1.10.10.10">
    <property type="entry name" value="Winged helix-like DNA-binding domain superfamily/Winged helix DNA-binding domain"/>
    <property type="match status" value="1"/>
</dbReference>
<name>A0A4Z0JD55_9LACO</name>
<accession>A0A4Z0JD55</accession>
<comment type="caution">
    <text evidence="6">The sequence shown here is derived from an EMBL/GenBank/DDBJ whole genome shotgun (WGS) entry which is preliminary data.</text>
</comment>